<evidence type="ECO:0000256" key="2">
    <source>
        <dbReference type="SAM" id="SignalP"/>
    </source>
</evidence>
<evidence type="ECO:0000313" key="3">
    <source>
        <dbReference type="EMBL" id="MCL6679730.1"/>
    </source>
</evidence>
<protein>
    <recommendedName>
        <fullName evidence="5">Lipoprotein</fullName>
    </recommendedName>
</protein>
<evidence type="ECO:0008006" key="5">
    <source>
        <dbReference type="Google" id="ProtNLM"/>
    </source>
</evidence>
<feature type="chain" id="PRO_5047293082" description="Lipoprotein" evidence="2">
    <location>
        <begin position="31"/>
        <end position="201"/>
    </location>
</feature>
<keyword evidence="4" id="KW-1185">Reference proteome</keyword>
<evidence type="ECO:0000256" key="1">
    <source>
        <dbReference type="SAM" id="MobiDB-lite"/>
    </source>
</evidence>
<gene>
    <name evidence="3" type="ORF">LZ519_10460</name>
</gene>
<reference evidence="3" key="1">
    <citation type="submission" date="2022-05" db="EMBL/GenBank/DDBJ databases">
        <authorList>
            <person name="Jo J.-H."/>
            <person name="Im W.-T."/>
        </authorList>
    </citation>
    <scope>NUCLEOTIDE SEQUENCE</scope>
    <source>
        <strain evidence="3">RG327</strain>
    </source>
</reference>
<feature type="region of interest" description="Disordered" evidence="1">
    <location>
        <begin position="30"/>
        <end position="91"/>
    </location>
</feature>
<feature type="compositionally biased region" description="Polar residues" evidence="1">
    <location>
        <begin position="31"/>
        <end position="45"/>
    </location>
</feature>
<proteinExistence type="predicted"/>
<sequence length="201" mass="21143">MGKVKRKNWIRVPVGSIVVVAAIAACSSQAPRSQESNLSNAVTVNETAASAAPSEGGAPQVPPAPGTAAGLPDDRTPLSEPQGPIDPKSAEAAGQVVQHYGALIEQKRFDEAAPLWSDIKAGKTFGDRFRAFREIHVQVGKPADMEGAAGSIYITVPVVLYGATSGGSPFNCRGDATLRRVNDVPGSTERQRQWHISTIEC</sequence>
<dbReference type="RefSeq" id="WP_249868612.1">
    <property type="nucleotide sequence ID" value="NZ_JAMGBC010000001.1"/>
</dbReference>
<dbReference type="EMBL" id="JAMGBC010000001">
    <property type="protein sequence ID" value="MCL6679730.1"/>
    <property type="molecule type" value="Genomic_DNA"/>
</dbReference>
<dbReference type="Proteomes" id="UP001165343">
    <property type="component" value="Unassembled WGS sequence"/>
</dbReference>
<evidence type="ECO:0000313" key="4">
    <source>
        <dbReference type="Proteomes" id="UP001165343"/>
    </source>
</evidence>
<feature type="compositionally biased region" description="Low complexity" evidence="1">
    <location>
        <begin position="46"/>
        <end position="59"/>
    </location>
</feature>
<organism evidence="3 4">
    <name type="scientific">Sphingomonas anseongensis</name>
    <dbReference type="NCBI Taxonomy" id="2908207"/>
    <lineage>
        <taxon>Bacteria</taxon>
        <taxon>Pseudomonadati</taxon>
        <taxon>Pseudomonadota</taxon>
        <taxon>Alphaproteobacteria</taxon>
        <taxon>Sphingomonadales</taxon>
        <taxon>Sphingomonadaceae</taxon>
        <taxon>Sphingomonas</taxon>
    </lineage>
</organism>
<name>A0ABT0RIF4_9SPHN</name>
<feature type="signal peptide" evidence="2">
    <location>
        <begin position="1"/>
        <end position="30"/>
    </location>
</feature>
<dbReference type="PROSITE" id="PS51257">
    <property type="entry name" value="PROKAR_LIPOPROTEIN"/>
    <property type="match status" value="1"/>
</dbReference>
<comment type="caution">
    <text evidence="3">The sequence shown here is derived from an EMBL/GenBank/DDBJ whole genome shotgun (WGS) entry which is preliminary data.</text>
</comment>
<accession>A0ABT0RIF4</accession>
<keyword evidence="2" id="KW-0732">Signal</keyword>